<dbReference type="GO" id="GO:0000287">
    <property type="term" value="F:magnesium ion binding"/>
    <property type="evidence" value="ECO:0007669"/>
    <property type="project" value="TreeGrafter"/>
</dbReference>
<dbReference type="PANTHER" id="PTHR10000">
    <property type="entry name" value="PHOSPHOSERINE PHOSPHATASE"/>
    <property type="match status" value="1"/>
</dbReference>
<dbReference type="CDD" id="cd07516">
    <property type="entry name" value="HAD_Pase"/>
    <property type="match status" value="1"/>
</dbReference>
<keyword evidence="2" id="KW-1185">Reference proteome</keyword>
<dbReference type="PANTHER" id="PTHR10000:SF8">
    <property type="entry name" value="HAD SUPERFAMILY HYDROLASE-LIKE, TYPE 3"/>
    <property type="match status" value="1"/>
</dbReference>
<dbReference type="EMBL" id="QRDY01000001">
    <property type="protein sequence ID" value="RED66282.1"/>
    <property type="molecule type" value="Genomic_DNA"/>
</dbReference>
<sequence length="276" mass="30877">MQGKWVISDLDGTLLDSRQQITQAVKQRIRLFQQDGGFFTLATGRSLNSALPFIEELNIKVPVILYNGAKLYDPIQKVFLKEHALPVSSFRHALYNYELTGEGLGLNVLVFCQEQIYCPSITNTVERYMQKDKVNIIETSMSDLYDLFQSSTKIMFLGDPDALKSFQEKCFSRTEQPVAPLWHAVQSEPELLEILPPNVNKGSACLELIEVLGLDMADLTAVGDNLNDIEMIALIPNGVAVQNAHPILKETADWVTSRSNDEDAIIEVFDQKAVAI</sequence>
<organism evidence="1 2">
    <name type="scientific">Cohnella lupini</name>
    <dbReference type="NCBI Taxonomy" id="1294267"/>
    <lineage>
        <taxon>Bacteria</taxon>
        <taxon>Bacillati</taxon>
        <taxon>Bacillota</taxon>
        <taxon>Bacilli</taxon>
        <taxon>Bacillales</taxon>
        <taxon>Paenibacillaceae</taxon>
        <taxon>Cohnella</taxon>
    </lineage>
</organism>
<dbReference type="SFLD" id="SFLDS00003">
    <property type="entry name" value="Haloacid_Dehalogenase"/>
    <property type="match status" value="1"/>
</dbReference>
<dbReference type="AlphaFoldDB" id="A0A3D9IX15"/>
<proteinExistence type="predicted"/>
<dbReference type="NCBIfam" id="TIGR00099">
    <property type="entry name" value="Cof-subfamily"/>
    <property type="match status" value="1"/>
</dbReference>
<name>A0A3D9IX15_9BACL</name>
<dbReference type="Proteomes" id="UP000256869">
    <property type="component" value="Unassembled WGS sequence"/>
</dbReference>
<dbReference type="SUPFAM" id="SSF56784">
    <property type="entry name" value="HAD-like"/>
    <property type="match status" value="1"/>
</dbReference>
<evidence type="ECO:0008006" key="3">
    <source>
        <dbReference type="Google" id="ProtNLM"/>
    </source>
</evidence>
<dbReference type="InterPro" id="IPR036412">
    <property type="entry name" value="HAD-like_sf"/>
</dbReference>
<dbReference type="Pfam" id="PF08282">
    <property type="entry name" value="Hydrolase_3"/>
    <property type="match status" value="1"/>
</dbReference>
<dbReference type="RefSeq" id="WP_115991208.1">
    <property type="nucleotide sequence ID" value="NZ_QRDY01000001.1"/>
</dbReference>
<protein>
    <recommendedName>
        <fullName evidence="3">Cof subfamily protein (Haloacid dehalogenase superfamily)/HAD superfamily hydrolase (TIGR01484 family)</fullName>
    </recommendedName>
</protein>
<gene>
    <name evidence="1" type="ORF">DFP95_101781</name>
</gene>
<dbReference type="Gene3D" id="3.40.50.1000">
    <property type="entry name" value="HAD superfamily/HAD-like"/>
    <property type="match status" value="1"/>
</dbReference>
<dbReference type="OrthoDB" id="9790031at2"/>
<dbReference type="InterPro" id="IPR023214">
    <property type="entry name" value="HAD_sf"/>
</dbReference>
<evidence type="ECO:0000313" key="1">
    <source>
        <dbReference type="EMBL" id="RED66282.1"/>
    </source>
</evidence>
<evidence type="ECO:0000313" key="2">
    <source>
        <dbReference type="Proteomes" id="UP000256869"/>
    </source>
</evidence>
<accession>A0A3D9IX15</accession>
<comment type="caution">
    <text evidence="1">The sequence shown here is derived from an EMBL/GenBank/DDBJ whole genome shotgun (WGS) entry which is preliminary data.</text>
</comment>
<dbReference type="GO" id="GO:0005829">
    <property type="term" value="C:cytosol"/>
    <property type="evidence" value="ECO:0007669"/>
    <property type="project" value="TreeGrafter"/>
</dbReference>
<dbReference type="InterPro" id="IPR000150">
    <property type="entry name" value="Cof"/>
</dbReference>
<dbReference type="SFLD" id="SFLDG01140">
    <property type="entry name" value="C2.B:_Phosphomannomutase_and_P"/>
    <property type="match status" value="1"/>
</dbReference>
<reference evidence="1 2" key="1">
    <citation type="submission" date="2018-07" db="EMBL/GenBank/DDBJ databases">
        <title>Genomic Encyclopedia of Type Strains, Phase III (KMG-III): the genomes of soil and plant-associated and newly described type strains.</title>
        <authorList>
            <person name="Whitman W."/>
        </authorList>
    </citation>
    <scope>NUCLEOTIDE SEQUENCE [LARGE SCALE GENOMIC DNA]</scope>
    <source>
        <strain evidence="1 2">CECT 8236</strain>
    </source>
</reference>
<dbReference type="Gene3D" id="3.30.1240.10">
    <property type="match status" value="1"/>
</dbReference>
<dbReference type="GO" id="GO:0016791">
    <property type="term" value="F:phosphatase activity"/>
    <property type="evidence" value="ECO:0007669"/>
    <property type="project" value="UniProtKB-ARBA"/>
</dbReference>